<proteinExistence type="predicted"/>
<dbReference type="Proteomes" id="UP000195868">
    <property type="component" value="Unassembled WGS sequence"/>
</dbReference>
<name>A0A1Y3UDK0_LIMRT</name>
<dbReference type="SUPFAM" id="SSF53448">
    <property type="entry name" value="Nucleotide-diphospho-sugar transferases"/>
    <property type="match status" value="1"/>
</dbReference>
<dbReference type="Gene3D" id="3.90.550.20">
    <property type="match status" value="1"/>
</dbReference>
<dbReference type="Pfam" id="PF05704">
    <property type="entry name" value="Caps_synth"/>
    <property type="match status" value="1"/>
</dbReference>
<accession>A0A1Y3UDK0</accession>
<dbReference type="RefSeq" id="WP_087215354.1">
    <property type="nucleotide sequence ID" value="NZ_NFKV01000025.1"/>
</dbReference>
<reference evidence="2" key="1">
    <citation type="submission" date="2017-04" db="EMBL/GenBank/DDBJ databases">
        <title>Function of individual gut microbiota members based on whole genome sequencing of pure cultures obtained from chicken caecum.</title>
        <authorList>
            <person name="Medvecky M."/>
            <person name="Cejkova D."/>
            <person name="Polansky O."/>
            <person name="Karasova D."/>
            <person name="Kubasova T."/>
            <person name="Cizek A."/>
            <person name="Rychlik I."/>
        </authorList>
    </citation>
    <scope>NUCLEOTIDE SEQUENCE [LARGE SCALE GENOMIC DNA]</scope>
    <source>
        <strain evidence="2">An71</strain>
    </source>
</reference>
<evidence type="ECO:0008006" key="3">
    <source>
        <dbReference type="Google" id="ProtNLM"/>
    </source>
</evidence>
<evidence type="ECO:0000313" key="2">
    <source>
        <dbReference type="Proteomes" id="UP000195868"/>
    </source>
</evidence>
<gene>
    <name evidence="1" type="ORF">B5G22_07125</name>
</gene>
<evidence type="ECO:0000313" key="1">
    <source>
        <dbReference type="EMBL" id="OUN46863.1"/>
    </source>
</evidence>
<dbReference type="EMBL" id="NFHN01000026">
    <property type="protein sequence ID" value="OUN46863.1"/>
    <property type="molecule type" value="Genomic_DNA"/>
</dbReference>
<protein>
    <recommendedName>
        <fullName evidence="3">Capsular biosynthesis protein</fullName>
    </recommendedName>
</protein>
<dbReference type="InterPro" id="IPR008441">
    <property type="entry name" value="AfumC-like_glycosyl_Trfase"/>
</dbReference>
<organism evidence="1 2">
    <name type="scientific">Limosilactobacillus reuteri</name>
    <name type="common">Lactobacillus reuteri</name>
    <dbReference type="NCBI Taxonomy" id="1598"/>
    <lineage>
        <taxon>Bacteria</taxon>
        <taxon>Bacillati</taxon>
        <taxon>Bacillota</taxon>
        <taxon>Bacilli</taxon>
        <taxon>Lactobacillales</taxon>
        <taxon>Lactobacillaceae</taxon>
        <taxon>Limosilactobacillus</taxon>
    </lineage>
</organism>
<comment type="caution">
    <text evidence="1">The sequence shown here is derived from an EMBL/GenBank/DDBJ whole genome shotgun (WGS) entry which is preliminary data.</text>
</comment>
<dbReference type="InterPro" id="IPR029044">
    <property type="entry name" value="Nucleotide-diphossugar_trans"/>
</dbReference>
<dbReference type="GO" id="GO:0016757">
    <property type="term" value="F:glycosyltransferase activity"/>
    <property type="evidence" value="ECO:0007669"/>
    <property type="project" value="InterPro"/>
</dbReference>
<sequence>MGRFMYNKATFFLSKVLKRLPVNEKIEIKFNSYRHHKINAYLNTYFEFAYNKILNKEKNLEEGKNEGPIWIFWWQGIDNMPEIVRYCFNSVKKNAGSRKVILIDEENYLKYSNLPPRIIKLFQEKKISTAHFSDVLRFNLLKNHGGLWLDATVFVSNKIDDSYFKGLYTCSGLNNPGNFFITEGKWCIFIFGGPKELPLFKYMCLFYENYFKYNSSVVDYFMTDYALNYAWKKNISNFEQYTTTNNNNPNLYALIRLLNERFDRKEWDYISKKTNMYKLSYKKRVKEDNGTYYDVIVKEKGK</sequence>
<dbReference type="AlphaFoldDB" id="A0A1Y3UDK0"/>